<dbReference type="Proteomes" id="UP000326179">
    <property type="component" value="Chromosome"/>
</dbReference>
<evidence type="ECO:0000313" key="1">
    <source>
        <dbReference type="EMBL" id="QFZ76373.1"/>
    </source>
</evidence>
<dbReference type="EMBL" id="CP045643">
    <property type="protein sequence ID" value="QFZ76373.1"/>
    <property type="molecule type" value="Genomic_DNA"/>
</dbReference>
<dbReference type="AlphaFoldDB" id="A0A5Q0LH64"/>
<evidence type="ECO:0000313" key="2">
    <source>
        <dbReference type="Proteomes" id="UP000326179"/>
    </source>
</evidence>
<accession>A0A5Q0LH64</accession>
<name>A0A5Q0LH64_9ACTN</name>
<sequence length="311" mass="33892">MMTSASASPTLFETPVAVLALAVSLLSLATALGALGWQIAKHRLDGGRPKVYLNTAVWEPGRRLTVNRSGKWELFDGGFGAPGAENIELAQLVVENPGRTAITVYSPGLAVAGTRSKNYRISPRSFELKDFGADSSTAATSVRINPYDRVTFLFDYWSAMSRLKKEANGQGVRLRGCVSVAGRGKSSLSSKRLAWLIQPEAWMARTGRAEISPFTVIWRELMRANVKKFSSGSGDEEGGGGYLLGIIVSQAMQEFPDRPSVRDFVDALRRADQQHGRENFQYASLILSMDEALDCYGGKLSAWTFTATKPV</sequence>
<gene>
    <name evidence="1" type="ORF">GFH48_26670</name>
</gene>
<protein>
    <submittedName>
        <fullName evidence="1">Uncharacterized protein</fullName>
    </submittedName>
</protein>
<dbReference type="KEGG" id="sfy:GFH48_26670"/>
<dbReference type="RefSeq" id="WP_153290611.1">
    <property type="nucleotide sequence ID" value="NZ_CP045643.1"/>
</dbReference>
<proteinExistence type="predicted"/>
<keyword evidence="2" id="KW-1185">Reference proteome</keyword>
<reference evidence="1 2" key="1">
    <citation type="submission" date="2019-10" db="EMBL/GenBank/DDBJ databases">
        <title>A novel species.</title>
        <authorList>
            <person name="Gao J."/>
        </authorList>
    </citation>
    <scope>NUCLEOTIDE SEQUENCE [LARGE SCALE GENOMIC DNA]</scope>
    <source>
        <strain evidence="1 2">QMT-28</strain>
    </source>
</reference>
<organism evidence="1 2">
    <name type="scientific">Streptomyces fagopyri</name>
    <dbReference type="NCBI Taxonomy" id="2662397"/>
    <lineage>
        <taxon>Bacteria</taxon>
        <taxon>Bacillati</taxon>
        <taxon>Actinomycetota</taxon>
        <taxon>Actinomycetes</taxon>
        <taxon>Kitasatosporales</taxon>
        <taxon>Streptomycetaceae</taxon>
        <taxon>Streptomyces</taxon>
    </lineage>
</organism>